<dbReference type="EC" id="3.6.1.7" evidence="2 5"/>
<proteinExistence type="inferred from homology"/>
<keyword evidence="10" id="KW-1185">Reference proteome</keyword>
<accession>A0A318EB78</accession>
<evidence type="ECO:0000313" key="10">
    <source>
        <dbReference type="Proteomes" id="UP000248330"/>
    </source>
</evidence>
<sequence>MPASYRFTVRGRVQGVYFRQSTADEATRLGVEGWVRNCADGSVEGVAAGPAEALERLREWLCHGPPAARVDDLAWAAAESPPLGPGFRVLR</sequence>
<feature type="active site" evidence="5">
    <location>
        <position position="37"/>
    </location>
</feature>
<protein>
    <recommendedName>
        <fullName evidence="2 5">Acylphosphatase</fullName>
        <ecNumber evidence="2 5">3.6.1.7</ecNumber>
    </recommendedName>
</protein>
<dbReference type="EMBL" id="QICN01000007">
    <property type="protein sequence ID" value="PXV66517.1"/>
    <property type="molecule type" value="Genomic_DNA"/>
</dbReference>
<name>A0A318EB78_9GAMM</name>
<evidence type="ECO:0000259" key="8">
    <source>
        <dbReference type="PROSITE" id="PS51160"/>
    </source>
</evidence>
<dbReference type="InterPro" id="IPR036046">
    <property type="entry name" value="Acylphosphatase-like_dom_sf"/>
</dbReference>
<dbReference type="InterPro" id="IPR001792">
    <property type="entry name" value="Acylphosphatase-like_dom"/>
</dbReference>
<comment type="similarity">
    <text evidence="1 7">Belongs to the acylphosphatase family.</text>
</comment>
<dbReference type="AlphaFoldDB" id="A0A318EB78"/>
<dbReference type="PROSITE" id="PS51160">
    <property type="entry name" value="ACYLPHOSPHATASE_3"/>
    <property type="match status" value="1"/>
</dbReference>
<dbReference type="InterPro" id="IPR020456">
    <property type="entry name" value="Acylphosphatase"/>
</dbReference>
<feature type="domain" description="Acylphosphatase-like" evidence="8">
    <location>
        <begin position="4"/>
        <end position="91"/>
    </location>
</feature>
<feature type="active site" evidence="5">
    <location>
        <position position="19"/>
    </location>
</feature>
<evidence type="ECO:0000313" key="9">
    <source>
        <dbReference type="EMBL" id="PXV66517.1"/>
    </source>
</evidence>
<evidence type="ECO:0000256" key="2">
    <source>
        <dbReference type="ARBA" id="ARBA00012150"/>
    </source>
</evidence>
<dbReference type="Gene3D" id="3.30.70.100">
    <property type="match status" value="1"/>
</dbReference>
<dbReference type="OrthoDB" id="5295388at2"/>
<reference evidence="9 10" key="1">
    <citation type="submission" date="2018-04" db="EMBL/GenBank/DDBJ databases">
        <title>Genomic Encyclopedia of Type Strains, Phase IV (KMG-IV): sequencing the most valuable type-strain genomes for metagenomic binning, comparative biology and taxonomic classification.</title>
        <authorList>
            <person name="Goeker M."/>
        </authorList>
    </citation>
    <scope>NUCLEOTIDE SEQUENCE [LARGE SCALE GENOMIC DNA]</scope>
    <source>
        <strain evidence="9 10">DSM 104150</strain>
    </source>
</reference>
<evidence type="ECO:0000256" key="6">
    <source>
        <dbReference type="RuleBase" id="RU000553"/>
    </source>
</evidence>
<dbReference type="PANTHER" id="PTHR10029">
    <property type="entry name" value="ACYLPHOSPHATASE"/>
    <property type="match status" value="1"/>
</dbReference>
<evidence type="ECO:0000256" key="1">
    <source>
        <dbReference type="ARBA" id="ARBA00005614"/>
    </source>
</evidence>
<dbReference type="RefSeq" id="WP_110265646.1">
    <property type="nucleotide sequence ID" value="NZ_CAWNXA010000007.1"/>
</dbReference>
<evidence type="ECO:0000256" key="4">
    <source>
        <dbReference type="ARBA" id="ARBA00047645"/>
    </source>
</evidence>
<dbReference type="GO" id="GO:0003998">
    <property type="term" value="F:acylphosphatase activity"/>
    <property type="evidence" value="ECO:0007669"/>
    <property type="project" value="UniProtKB-EC"/>
</dbReference>
<gene>
    <name evidence="9" type="ORF">C8D93_10781</name>
</gene>
<dbReference type="InterPro" id="IPR017968">
    <property type="entry name" value="Acylphosphatase_CS"/>
</dbReference>
<evidence type="ECO:0000256" key="7">
    <source>
        <dbReference type="RuleBase" id="RU004168"/>
    </source>
</evidence>
<dbReference type="PANTHER" id="PTHR10029:SF3">
    <property type="entry name" value="ACYLPHOSPHATASE-RELATED"/>
    <property type="match status" value="1"/>
</dbReference>
<dbReference type="PROSITE" id="PS00150">
    <property type="entry name" value="ACYLPHOSPHATASE_1"/>
    <property type="match status" value="1"/>
</dbReference>
<dbReference type="SUPFAM" id="SSF54975">
    <property type="entry name" value="Acylphosphatase/BLUF domain-like"/>
    <property type="match status" value="1"/>
</dbReference>
<dbReference type="PRINTS" id="PR00112">
    <property type="entry name" value="ACYLPHPHTASE"/>
</dbReference>
<keyword evidence="3 5" id="KW-0378">Hydrolase</keyword>
<dbReference type="Proteomes" id="UP000248330">
    <property type="component" value="Unassembled WGS sequence"/>
</dbReference>
<comment type="catalytic activity">
    <reaction evidence="4 5 6">
        <text>an acyl phosphate + H2O = a carboxylate + phosphate + H(+)</text>
        <dbReference type="Rhea" id="RHEA:14965"/>
        <dbReference type="ChEBI" id="CHEBI:15377"/>
        <dbReference type="ChEBI" id="CHEBI:15378"/>
        <dbReference type="ChEBI" id="CHEBI:29067"/>
        <dbReference type="ChEBI" id="CHEBI:43474"/>
        <dbReference type="ChEBI" id="CHEBI:59918"/>
        <dbReference type="EC" id="3.6.1.7"/>
    </reaction>
</comment>
<evidence type="ECO:0000256" key="5">
    <source>
        <dbReference type="PROSITE-ProRule" id="PRU00520"/>
    </source>
</evidence>
<dbReference type="PROSITE" id="PS00151">
    <property type="entry name" value="ACYLPHOSPHATASE_2"/>
    <property type="match status" value="1"/>
</dbReference>
<dbReference type="Pfam" id="PF00708">
    <property type="entry name" value="Acylphosphatase"/>
    <property type="match status" value="1"/>
</dbReference>
<organism evidence="9 10">
    <name type="scientific">Sinimarinibacterium flocculans</name>
    <dbReference type="NCBI Taxonomy" id="985250"/>
    <lineage>
        <taxon>Bacteria</taxon>
        <taxon>Pseudomonadati</taxon>
        <taxon>Pseudomonadota</taxon>
        <taxon>Gammaproteobacteria</taxon>
        <taxon>Nevskiales</taxon>
        <taxon>Nevskiaceae</taxon>
        <taxon>Sinimarinibacterium</taxon>
    </lineage>
</organism>
<comment type="caution">
    <text evidence="9">The sequence shown here is derived from an EMBL/GenBank/DDBJ whole genome shotgun (WGS) entry which is preliminary data.</text>
</comment>
<evidence type="ECO:0000256" key="3">
    <source>
        <dbReference type="ARBA" id="ARBA00022801"/>
    </source>
</evidence>